<reference evidence="1 2" key="1">
    <citation type="submission" date="2019-09" db="EMBL/GenBank/DDBJ databases">
        <title>Taxonomy of Antarctic Massilia spp.: description of Massilia rubra sp. nov., Massilia aquatica sp. nov., Massilia mucilaginosa sp. nov., Massilia frigida sp. nov. isolated from streams, lakes and regoliths.</title>
        <authorList>
            <person name="Holochova P."/>
            <person name="Sedlacek I."/>
            <person name="Kralova S."/>
            <person name="Maslanova I."/>
            <person name="Busse H.-J."/>
            <person name="Stankova E."/>
            <person name="Vrbovska V."/>
            <person name="Kovarovic V."/>
            <person name="Bartak M."/>
            <person name="Svec P."/>
            <person name="Pantucek R."/>
        </authorList>
    </citation>
    <scope>NUCLEOTIDE SEQUENCE [LARGE SCALE GENOMIC DNA]</scope>
    <source>
        <strain evidence="1 2">CCM 8693</strain>
    </source>
</reference>
<protein>
    <submittedName>
        <fullName evidence="1">Uncharacterized protein</fullName>
    </submittedName>
</protein>
<keyword evidence="2" id="KW-1185">Reference proteome</keyword>
<name>A0ABX0MCN4_9BURK</name>
<dbReference type="EMBL" id="VVIW01000014">
    <property type="protein sequence ID" value="NHZ42693.1"/>
    <property type="molecule type" value="Genomic_DNA"/>
</dbReference>
<organism evidence="1 2">
    <name type="scientific">Massilia aquatica</name>
    <dbReference type="NCBI Taxonomy" id="2609000"/>
    <lineage>
        <taxon>Bacteria</taxon>
        <taxon>Pseudomonadati</taxon>
        <taxon>Pseudomonadota</taxon>
        <taxon>Betaproteobacteria</taxon>
        <taxon>Burkholderiales</taxon>
        <taxon>Oxalobacteraceae</taxon>
        <taxon>Telluria group</taxon>
        <taxon>Massilia</taxon>
    </lineage>
</organism>
<dbReference type="RefSeq" id="WP_167078684.1">
    <property type="nucleotide sequence ID" value="NZ_VVIW01000014.1"/>
</dbReference>
<accession>A0ABX0MCN4</accession>
<dbReference type="SUPFAM" id="SSF50965">
    <property type="entry name" value="Galactose oxidase, central domain"/>
    <property type="match status" value="1"/>
</dbReference>
<dbReference type="InterPro" id="IPR011043">
    <property type="entry name" value="Gal_Oxase/kelch_b-propeller"/>
</dbReference>
<evidence type="ECO:0000313" key="1">
    <source>
        <dbReference type="EMBL" id="NHZ42693.1"/>
    </source>
</evidence>
<dbReference type="Proteomes" id="UP000819052">
    <property type="component" value="Unassembled WGS sequence"/>
</dbReference>
<comment type="caution">
    <text evidence="1">The sequence shown here is derived from an EMBL/GenBank/DDBJ whole genome shotgun (WGS) entry which is preliminary data.</text>
</comment>
<proteinExistence type="predicted"/>
<gene>
    <name evidence="1" type="ORF">F1609_21320</name>
</gene>
<evidence type="ECO:0000313" key="2">
    <source>
        <dbReference type="Proteomes" id="UP000819052"/>
    </source>
</evidence>
<sequence>MIDRVGKDVWNYHLSLPKKTDDLDASGFQDIDGFSPEDIYAVGGKGDVWHVDGQQWTQLPFPSEMNLSSVCCAPDGVVYIGAGSGTVFKGRAARRGMTGNNGSGSSTTVGFELQYTR</sequence>